<dbReference type="InterPro" id="IPR009057">
    <property type="entry name" value="Homeodomain-like_sf"/>
</dbReference>
<feature type="non-terminal residue" evidence="1">
    <location>
        <position position="108"/>
    </location>
</feature>
<evidence type="ECO:0000313" key="1">
    <source>
        <dbReference type="EMBL" id="KDR78495.1"/>
    </source>
</evidence>
<organism evidence="1 2">
    <name type="scientific">Galerina marginata (strain CBS 339.88)</name>
    <dbReference type="NCBI Taxonomy" id="685588"/>
    <lineage>
        <taxon>Eukaryota</taxon>
        <taxon>Fungi</taxon>
        <taxon>Dikarya</taxon>
        <taxon>Basidiomycota</taxon>
        <taxon>Agaricomycotina</taxon>
        <taxon>Agaricomycetes</taxon>
        <taxon>Agaricomycetidae</taxon>
        <taxon>Agaricales</taxon>
        <taxon>Agaricineae</taxon>
        <taxon>Strophariaceae</taxon>
        <taxon>Galerina</taxon>
    </lineage>
</organism>
<protein>
    <recommendedName>
        <fullName evidence="3">Transposase Tc1-like domain-containing protein</fullName>
    </recommendedName>
</protein>
<feature type="non-terminal residue" evidence="1">
    <location>
        <position position="1"/>
    </location>
</feature>
<dbReference type="SUPFAM" id="SSF46689">
    <property type="entry name" value="Homeodomain-like"/>
    <property type="match status" value="1"/>
</dbReference>
<evidence type="ECO:0000313" key="2">
    <source>
        <dbReference type="Proteomes" id="UP000027222"/>
    </source>
</evidence>
<dbReference type="STRING" id="685588.A0A067T5Q5"/>
<dbReference type="AlphaFoldDB" id="A0A067T5Q5"/>
<proteinExistence type="predicted"/>
<name>A0A067T5Q5_GALM3</name>
<evidence type="ECO:0008006" key="3">
    <source>
        <dbReference type="Google" id="ProtNLM"/>
    </source>
</evidence>
<keyword evidence="2" id="KW-1185">Reference proteome</keyword>
<dbReference type="HOGENOM" id="CLU_056788_9_2_1"/>
<dbReference type="EMBL" id="KL142374">
    <property type="protein sequence ID" value="KDR78495.1"/>
    <property type="molecule type" value="Genomic_DNA"/>
</dbReference>
<reference evidence="2" key="1">
    <citation type="journal article" date="2014" name="Proc. Natl. Acad. Sci. U.S.A.">
        <title>Extensive sampling of basidiomycete genomes demonstrates inadequacy of the white-rot/brown-rot paradigm for wood decay fungi.</title>
        <authorList>
            <person name="Riley R."/>
            <person name="Salamov A.A."/>
            <person name="Brown D.W."/>
            <person name="Nagy L.G."/>
            <person name="Floudas D."/>
            <person name="Held B.W."/>
            <person name="Levasseur A."/>
            <person name="Lombard V."/>
            <person name="Morin E."/>
            <person name="Otillar R."/>
            <person name="Lindquist E.A."/>
            <person name="Sun H."/>
            <person name="LaButti K.M."/>
            <person name="Schmutz J."/>
            <person name="Jabbour D."/>
            <person name="Luo H."/>
            <person name="Baker S.E."/>
            <person name="Pisabarro A.G."/>
            <person name="Walton J.D."/>
            <person name="Blanchette R.A."/>
            <person name="Henrissat B."/>
            <person name="Martin F."/>
            <person name="Cullen D."/>
            <person name="Hibbett D.S."/>
            <person name="Grigoriev I.V."/>
        </authorList>
    </citation>
    <scope>NUCLEOTIDE SEQUENCE [LARGE SCALE GENOMIC DNA]</scope>
    <source>
        <strain evidence="2">CBS 339.88</strain>
    </source>
</reference>
<gene>
    <name evidence="1" type="ORF">GALMADRAFT_49920</name>
</gene>
<dbReference type="Proteomes" id="UP000027222">
    <property type="component" value="Unassembled WGS sequence"/>
</dbReference>
<sequence>VVRMATCSYSPEEIQAFTDVSPRQQRRILKLWKETDTVKAKKTQDLRGRPRHLTMEEVSFLQGQVNSTCDVFLDELQESLSAICGADTHVSTIWRTLKRCGYRMKKVR</sequence>
<dbReference type="OrthoDB" id="3203937at2759"/>
<accession>A0A067T5Q5</accession>